<evidence type="ECO:0000259" key="13">
    <source>
        <dbReference type="PROSITE" id="PS50023"/>
    </source>
</evidence>
<keyword evidence="8 9" id="KW-0539">Nucleus</keyword>
<dbReference type="CDD" id="cd00086">
    <property type="entry name" value="homeodomain"/>
    <property type="match status" value="1"/>
</dbReference>
<evidence type="ECO:0000256" key="8">
    <source>
        <dbReference type="ARBA" id="ARBA00023242"/>
    </source>
</evidence>
<dbReference type="InterPro" id="IPR001781">
    <property type="entry name" value="Znf_LIM"/>
</dbReference>
<dbReference type="FunFam" id="2.10.110.10:FF:000006">
    <property type="entry name" value="LIM homeobox transcription factor 1-beta"/>
    <property type="match status" value="1"/>
</dbReference>
<keyword evidence="3" id="KW-0677">Repeat</keyword>
<comment type="caution">
    <text evidence="15">The sequence shown here is derived from an EMBL/GenBank/DDBJ whole genome shotgun (WGS) entry which is preliminary data.</text>
</comment>
<dbReference type="PROSITE" id="PS00027">
    <property type="entry name" value="HOMEOBOX_1"/>
    <property type="match status" value="1"/>
</dbReference>
<dbReference type="InterPro" id="IPR001356">
    <property type="entry name" value="HD"/>
</dbReference>
<sequence>MIMTCAGCDRNILDRFLLTVLDRTWHADCVRCFDCGVSLAERCFSRDGKLFCRRDFFDRFGTRCAGCGKGIAPTDFVRKARDKVFHLKCFVCGVCRRQLSTGEELYVLDECRFVCKDDYLGGKGMADLLLPSASDDEDEDSMPMSMDKPPAEAASNIRSISPGLSGPIMRGVSPGATQSIMLGDLKNSVVSIESGLDKDGNESDASLDGDVDGESRGTVGEAKSPSGDDSGGGSKRRGPRTTIKAKQLEVLKTAFSQTPKPTRHIREQLAKETGLPMRVIQVWFQNKRSKERRMKQLTSMGLRPFFGASRKLRGFPVSPGLDDGNGGPGFSPYFDPKFPAEFGPYSHPHHPHHHGPFPDYFPGSQGPPPGSSLAFSGGPGLPPLVPLEPGHPHIGSGGPGHLNEYSNLQEQQSFMQQNDMMGHRQSPEFNPPGPGNFSDHQMNEGLVW</sequence>
<dbReference type="Gene3D" id="1.10.10.60">
    <property type="entry name" value="Homeodomain-like"/>
    <property type="match status" value="1"/>
</dbReference>
<gene>
    <name evidence="15" type="ORF">QYM36_002099</name>
</gene>
<evidence type="ECO:0000256" key="9">
    <source>
        <dbReference type="PROSITE-ProRule" id="PRU00108"/>
    </source>
</evidence>
<dbReference type="PROSITE" id="PS50071">
    <property type="entry name" value="HOMEOBOX_2"/>
    <property type="match status" value="1"/>
</dbReference>
<evidence type="ECO:0000256" key="11">
    <source>
        <dbReference type="RuleBase" id="RU000682"/>
    </source>
</evidence>
<keyword evidence="2 10" id="KW-0479">Metal-binding</keyword>
<dbReference type="Proteomes" id="UP001187531">
    <property type="component" value="Unassembled WGS sequence"/>
</dbReference>
<dbReference type="SMART" id="SM00132">
    <property type="entry name" value="LIM"/>
    <property type="match status" value="2"/>
</dbReference>
<feature type="domain" description="LIM zinc-binding" evidence="13">
    <location>
        <begin position="3"/>
        <end position="62"/>
    </location>
</feature>
<evidence type="ECO:0000256" key="12">
    <source>
        <dbReference type="SAM" id="MobiDB-lite"/>
    </source>
</evidence>
<feature type="region of interest" description="Disordered" evidence="12">
    <location>
        <begin position="194"/>
        <end position="244"/>
    </location>
</feature>
<evidence type="ECO:0000256" key="4">
    <source>
        <dbReference type="ARBA" id="ARBA00022833"/>
    </source>
</evidence>
<evidence type="ECO:0000256" key="2">
    <source>
        <dbReference type="ARBA" id="ARBA00022723"/>
    </source>
</evidence>
<evidence type="ECO:0000256" key="5">
    <source>
        <dbReference type="ARBA" id="ARBA00023038"/>
    </source>
</evidence>
<feature type="domain" description="Homeobox" evidence="14">
    <location>
        <begin position="234"/>
        <end position="294"/>
    </location>
</feature>
<evidence type="ECO:0000256" key="3">
    <source>
        <dbReference type="ARBA" id="ARBA00022737"/>
    </source>
</evidence>
<dbReference type="SMART" id="SM00389">
    <property type="entry name" value="HOX"/>
    <property type="match status" value="1"/>
</dbReference>
<dbReference type="PROSITE" id="PS00478">
    <property type="entry name" value="LIM_DOMAIN_1"/>
    <property type="match status" value="2"/>
</dbReference>
<dbReference type="CDD" id="cd09367">
    <property type="entry name" value="LIM1_Lhx1_Lhx5"/>
    <property type="match status" value="1"/>
</dbReference>
<evidence type="ECO:0000256" key="1">
    <source>
        <dbReference type="ARBA" id="ARBA00004123"/>
    </source>
</evidence>
<evidence type="ECO:0000313" key="16">
    <source>
        <dbReference type="Proteomes" id="UP001187531"/>
    </source>
</evidence>
<dbReference type="Gene3D" id="2.10.110.10">
    <property type="entry name" value="Cysteine Rich Protein"/>
    <property type="match status" value="2"/>
</dbReference>
<dbReference type="CDD" id="cd09375">
    <property type="entry name" value="LIM2_Lhx1_Lhx5"/>
    <property type="match status" value="1"/>
</dbReference>
<dbReference type="GO" id="GO:0005634">
    <property type="term" value="C:nucleus"/>
    <property type="evidence" value="ECO:0007669"/>
    <property type="project" value="UniProtKB-SubCell"/>
</dbReference>
<protein>
    <submittedName>
        <fullName evidence="15">Uncharacterized protein</fullName>
    </submittedName>
</protein>
<dbReference type="GO" id="GO:0000977">
    <property type="term" value="F:RNA polymerase II transcription regulatory region sequence-specific DNA binding"/>
    <property type="evidence" value="ECO:0007669"/>
    <property type="project" value="TreeGrafter"/>
</dbReference>
<dbReference type="GO" id="GO:0008270">
    <property type="term" value="F:zinc ion binding"/>
    <property type="evidence" value="ECO:0007669"/>
    <property type="project" value="InterPro"/>
</dbReference>
<feature type="region of interest" description="Disordered" evidence="12">
    <location>
        <begin position="344"/>
        <end position="404"/>
    </location>
</feature>
<organism evidence="15 16">
    <name type="scientific">Artemia franciscana</name>
    <name type="common">Brine shrimp</name>
    <name type="synonym">Artemia sanfranciscana</name>
    <dbReference type="NCBI Taxonomy" id="6661"/>
    <lineage>
        <taxon>Eukaryota</taxon>
        <taxon>Metazoa</taxon>
        <taxon>Ecdysozoa</taxon>
        <taxon>Arthropoda</taxon>
        <taxon>Crustacea</taxon>
        <taxon>Branchiopoda</taxon>
        <taxon>Anostraca</taxon>
        <taxon>Artemiidae</taxon>
        <taxon>Artemia</taxon>
    </lineage>
</organism>
<dbReference type="PROSITE" id="PS50023">
    <property type="entry name" value="LIM_DOMAIN_2"/>
    <property type="match status" value="2"/>
</dbReference>
<dbReference type="Pfam" id="PF00412">
    <property type="entry name" value="LIM"/>
    <property type="match status" value="2"/>
</dbReference>
<dbReference type="PANTHER" id="PTHR24208">
    <property type="entry name" value="LIM/HOMEOBOX PROTEIN LHX"/>
    <property type="match status" value="1"/>
</dbReference>
<keyword evidence="4 10" id="KW-0862">Zinc</keyword>
<keyword evidence="16" id="KW-1185">Reference proteome</keyword>
<accession>A0AA88IAQ0</accession>
<dbReference type="InterPro" id="IPR049618">
    <property type="entry name" value="Lhx1/5_LIM1"/>
</dbReference>
<feature type="domain" description="LIM zinc-binding" evidence="13">
    <location>
        <begin position="63"/>
        <end position="125"/>
    </location>
</feature>
<evidence type="ECO:0000313" key="15">
    <source>
        <dbReference type="EMBL" id="KAK2723639.1"/>
    </source>
</evidence>
<dbReference type="GO" id="GO:0030182">
    <property type="term" value="P:neuron differentiation"/>
    <property type="evidence" value="ECO:0007669"/>
    <property type="project" value="TreeGrafter"/>
</dbReference>
<dbReference type="EMBL" id="JAVRJZ010000004">
    <property type="protein sequence ID" value="KAK2723639.1"/>
    <property type="molecule type" value="Genomic_DNA"/>
</dbReference>
<comment type="subcellular location">
    <subcellularLocation>
        <location evidence="1 9 11">Nucleus</location>
    </subcellularLocation>
</comment>
<dbReference type="AlphaFoldDB" id="A0AA88IAQ0"/>
<dbReference type="InterPro" id="IPR017970">
    <property type="entry name" value="Homeobox_CS"/>
</dbReference>
<feature type="region of interest" description="Disordered" evidence="12">
    <location>
        <begin position="418"/>
        <end position="448"/>
    </location>
</feature>
<dbReference type="FunFam" id="2.10.110.10:FF:000032">
    <property type="entry name" value="LIM/homeobox protein Lhx3"/>
    <property type="match status" value="1"/>
</dbReference>
<keyword evidence="7 9" id="KW-0371">Homeobox</keyword>
<keyword evidence="6 9" id="KW-0238">DNA-binding</keyword>
<evidence type="ECO:0000256" key="6">
    <source>
        <dbReference type="ARBA" id="ARBA00023125"/>
    </source>
</evidence>
<evidence type="ECO:0000259" key="14">
    <source>
        <dbReference type="PROSITE" id="PS50071"/>
    </source>
</evidence>
<dbReference type="InterPro" id="IPR050453">
    <property type="entry name" value="LIM_Homeobox_TF"/>
</dbReference>
<name>A0AA88IAQ0_ARTSF</name>
<dbReference type="GO" id="GO:0000981">
    <property type="term" value="F:DNA-binding transcription factor activity, RNA polymerase II-specific"/>
    <property type="evidence" value="ECO:0007669"/>
    <property type="project" value="InterPro"/>
</dbReference>
<evidence type="ECO:0000256" key="10">
    <source>
        <dbReference type="PROSITE-ProRule" id="PRU00125"/>
    </source>
</evidence>
<evidence type="ECO:0000256" key="7">
    <source>
        <dbReference type="ARBA" id="ARBA00023155"/>
    </source>
</evidence>
<feature type="DNA-binding region" description="Homeobox" evidence="9">
    <location>
        <begin position="236"/>
        <end position="295"/>
    </location>
</feature>
<dbReference type="SUPFAM" id="SSF57716">
    <property type="entry name" value="Glucocorticoid receptor-like (DNA-binding domain)"/>
    <property type="match status" value="2"/>
</dbReference>
<dbReference type="InterPro" id="IPR049619">
    <property type="entry name" value="Lhx1/5_LIM2"/>
</dbReference>
<dbReference type="FunFam" id="1.10.10.60:FF:000075">
    <property type="entry name" value="LIM/homeobox protein Lhx1"/>
    <property type="match status" value="1"/>
</dbReference>
<dbReference type="Pfam" id="PF00046">
    <property type="entry name" value="Homeodomain"/>
    <property type="match status" value="1"/>
</dbReference>
<dbReference type="PANTHER" id="PTHR24208:SF105">
    <property type="entry name" value="DLIM1"/>
    <property type="match status" value="1"/>
</dbReference>
<dbReference type="SUPFAM" id="SSF46689">
    <property type="entry name" value="Homeodomain-like"/>
    <property type="match status" value="1"/>
</dbReference>
<keyword evidence="5 10" id="KW-0440">LIM domain</keyword>
<proteinExistence type="predicted"/>
<feature type="region of interest" description="Disordered" evidence="12">
    <location>
        <begin position="131"/>
        <end position="172"/>
    </location>
</feature>
<dbReference type="InterPro" id="IPR009057">
    <property type="entry name" value="Homeodomain-like_sf"/>
</dbReference>
<reference evidence="15" key="1">
    <citation type="submission" date="2023-07" db="EMBL/GenBank/DDBJ databases">
        <title>Chromosome-level genome assembly of Artemia franciscana.</title>
        <authorList>
            <person name="Jo E."/>
        </authorList>
    </citation>
    <scope>NUCLEOTIDE SEQUENCE</scope>
    <source>
        <tissue evidence="15">Whole body</tissue>
    </source>
</reference>